<accession>A0ABQ4DRI2</accession>
<dbReference type="EMBL" id="BONW01000001">
    <property type="protein sequence ID" value="GIG85068.1"/>
    <property type="molecule type" value="Genomic_DNA"/>
</dbReference>
<comment type="caution">
    <text evidence="1">The sequence shown here is derived from an EMBL/GenBank/DDBJ whole genome shotgun (WGS) entry which is preliminary data.</text>
</comment>
<evidence type="ECO:0000313" key="2">
    <source>
        <dbReference type="Proteomes" id="UP000646749"/>
    </source>
</evidence>
<name>A0ABQ4DRI2_9ACTN</name>
<evidence type="ECO:0000313" key="1">
    <source>
        <dbReference type="EMBL" id="GIG85068.1"/>
    </source>
</evidence>
<proteinExistence type="predicted"/>
<keyword evidence="2" id="KW-1185">Reference proteome</keyword>
<organism evidence="1 2">
    <name type="scientific">Plantactinospora endophytica</name>
    <dbReference type="NCBI Taxonomy" id="673535"/>
    <lineage>
        <taxon>Bacteria</taxon>
        <taxon>Bacillati</taxon>
        <taxon>Actinomycetota</taxon>
        <taxon>Actinomycetes</taxon>
        <taxon>Micromonosporales</taxon>
        <taxon>Micromonosporaceae</taxon>
        <taxon>Plantactinospora</taxon>
    </lineage>
</organism>
<protein>
    <recommendedName>
        <fullName evidence="3">Nitroreductase domain-containing protein</fullName>
    </recommendedName>
</protein>
<sequence>MSGYQPVPLPSGAAGVRRDDLVAGLTGWVRSRPLRDLVAAFGDELPDRMGAGELLAWLDDFSARHWDFRRRHGAVERDEVVESGLDPAVADLVRSAAEALGLTGPRPVPERRYDHLLVLGGLARSCLQRTGYAALLVGSGAVEVGEVSALGSFRPLRPLELDRLPVPPDDHHRQLDGGLEPLPVPTDDHYRQLDGGYEVDAMDVGVRVGFGCPAPVEERRSAGDVTHRSWSVAVYRPAVGPVLRVLAAPSTEPETRRAHTSDTYHFWAAEVGPAAGDRVLVLTSQLYVPFQHCDAIRTLGLGYGCEVDTIGLDPSRLTGYGPAEPVGADRYLQEIRSAVRSIRNLFCVLG</sequence>
<dbReference type="RefSeq" id="WP_203863795.1">
    <property type="nucleotide sequence ID" value="NZ_BONW01000001.1"/>
</dbReference>
<gene>
    <name evidence="1" type="ORF">Pen02_00040</name>
</gene>
<reference evidence="1 2" key="1">
    <citation type="submission" date="2021-01" db="EMBL/GenBank/DDBJ databases">
        <title>Whole genome shotgun sequence of Plantactinospora endophytica NBRC 110450.</title>
        <authorList>
            <person name="Komaki H."/>
            <person name="Tamura T."/>
        </authorList>
    </citation>
    <scope>NUCLEOTIDE SEQUENCE [LARGE SCALE GENOMIC DNA]</scope>
    <source>
        <strain evidence="1 2">NBRC 110450</strain>
    </source>
</reference>
<dbReference type="Proteomes" id="UP000646749">
    <property type="component" value="Unassembled WGS sequence"/>
</dbReference>
<evidence type="ECO:0008006" key="3">
    <source>
        <dbReference type="Google" id="ProtNLM"/>
    </source>
</evidence>